<dbReference type="Gene3D" id="3.40.50.1820">
    <property type="entry name" value="alpha/beta hydrolase"/>
    <property type="match status" value="1"/>
</dbReference>
<dbReference type="PRINTS" id="PR00111">
    <property type="entry name" value="ABHYDROLASE"/>
</dbReference>
<dbReference type="Pfam" id="PF00561">
    <property type="entry name" value="Abhydrolase_1"/>
    <property type="match status" value="1"/>
</dbReference>
<reference evidence="3 4" key="1">
    <citation type="submission" date="2021-08" db="EMBL/GenBank/DDBJ databases">
        <title>Devosia salina sp. nov., isolated from the South China Sea sediment.</title>
        <authorList>
            <person name="Zhou Z."/>
        </authorList>
    </citation>
    <scope>NUCLEOTIDE SEQUENCE [LARGE SCALE GENOMIC DNA]</scope>
    <source>
        <strain evidence="3 4">SCS-3</strain>
    </source>
</reference>
<keyword evidence="1" id="KW-0732">Signal</keyword>
<feature type="signal peptide" evidence="1">
    <location>
        <begin position="1"/>
        <end position="25"/>
    </location>
</feature>
<dbReference type="InterPro" id="IPR000073">
    <property type="entry name" value="AB_hydrolase_1"/>
</dbReference>
<evidence type="ECO:0000259" key="2">
    <source>
        <dbReference type="Pfam" id="PF00561"/>
    </source>
</evidence>
<evidence type="ECO:0000313" key="4">
    <source>
        <dbReference type="Proteomes" id="UP000825799"/>
    </source>
</evidence>
<dbReference type="Proteomes" id="UP000825799">
    <property type="component" value="Chromosome"/>
</dbReference>
<protein>
    <submittedName>
        <fullName evidence="3">Alpha/beta hydrolase</fullName>
    </submittedName>
</protein>
<gene>
    <name evidence="3" type="ORF">K1X15_17495</name>
</gene>
<dbReference type="PANTHER" id="PTHR46331:SF2">
    <property type="entry name" value="VALACYCLOVIR HYDROLASE"/>
    <property type="match status" value="1"/>
</dbReference>
<dbReference type="InterPro" id="IPR029058">
    <property type="entry name" value="AB_hydrolase_fold"/>
</dbReference>
<dbReference type="RefSeq" id="WP_220304867.1">
    <property type="nucleotide sequence ID" value="NZ_CP080590.1"/>
</dbReference>
<name>A0ABX8WC86_9HYPH</name>
<evidence type="ECO:0000256" key="1">
    <source>
        <dbReference type="SAM" id="SignalP"/>
    </source>
</evidence>
<feature type="chain" id="PRO_5045266230" evidence="1">
    <location>
        <begin position="26"/>
        <end position="311"/>
    </location>
</feature>
<proteinExistence type="predicted"/>
<dbReference type="SUPFAM" id="SSF53474">
    <property type="entry name" value="alpha/beta-Hydrolases"/>
    <property type="match status" value="1"/>
</dbReference>
<organism evidence="3 4">
    <name type="scientific">Devosia salina</name>
    <dbReference type="NCBI Taxonomy" id="2860336"/>
    <lineage>
        <taxon>Bacteria</taxon>
        <taxon>Pseudomonadati</taxon>
        <taxon>Pseudomonadota</taxon>
        <taxon>Alphaproteobacteria</taxon>
        <taxon>Hyphomicrobiales</taxon>
        <taxon>Devosiaceae</taxon>
        <taxon>Devosia</taxon>
    </lineage>
</organism>
<dbReference type="GO" id="GO:0016787">
    <property type="term" value="F:hydrolase activity"/>
    <property type="evidence" value="ECO:0007669"/>
    <property type="project" value="UniProtKB-KW"/>
</dbReference>
<keyword evidence="4" id="KW-1185">Reference proteome</keyword>
<dbReference type="EMBL" id="CP080590">
    <property type="protein sequence ID" value="QYO76378.1"/>
    <property type="molecule type" value="Genomic_DNA"/>
</dbReference>
<dbReference type="PANTHER" id="PTHR46331">
    <property type="entry name" value="VALACYCLOVIR HYDROLASE"/>
    <property type="match status" value="1"/>
</dbReference>
<keyword evidence="3" id="KW-0378">Hydrolase</keyword>
<sequence>MSRRILSSTIVAAGLALIASSTISAQEAPPMPQLPEPVESGHADVNGVKIWYQTYGEGEPLVLIHGGFGTVEMFGPNIEALAEGRRVIGVDLQGHGGTGPLGRPMSFAAMATDIAELIKALGYDKADVMGYSLGGATALRIAIDHPDVVDKLVLVSMAHAFGNWHDYNYNGMKAMGEDPAATAESLVGSPMHQAYVAKAPGGEASWLEAVTEVTTFIGQDYDWTDEIAKVTAPTLLIVGDWDAVRISAAARLYELLGGSAQDANWDRSGMGQDHFAVIPNATHYDIINTTAVSEIAIPFLDGYPQASASAE</sequence>
<evidence type="ECO:0000313" key="3">
    <source>
        <dbReference type="EMBL" id="QYO76378.1"/>
    </source>
</evidence>
<accession>A0ABX8WC86</accession>
<feature type="domain" description="AB hydrolase-1" evidence="2">
    <location>
        <begin position="60"/>
        <end position="167"/>
    </location>
</feature>